<sequence length="365" mass="41107">MCGRARCTLRADDVTRACHRNHAPVRTVNMDRYRPSYNVSPGSNLPVVRREDGADGDGVVLQCMKWGLIPSFTKKTEKPDFYRMFNARSESICEKASFRRLVPKSRCIVAVEGFYEWKKDGSKRQPYYVHFKDGRPLLFAALYDSWENSEGEKLYTFTIITTSSSSALGWLHDRMPVILGDKESTDTWLDGSSSSNFDSLLKPYEGPDLVWYPVTSAMGKVSFDGPECINEIQLKTEGNHSITKFFSAKGTKKEELNPKDTSSDDTSAKKDLSKMVKEEPESKEDTEQPYSTQQCEDESKCNVSTLSQEGVSKGQAKRDYEEFSADSKPVAYVTNKKSASLAKKKVNPKSSLDKQSTLFSYFGKS</sequence>
<dbReference type="GO" id="GO:0003697">
    <property type="term" value="F:single-stranded DNA binding"/>
    <property type="evidence" value="ECO:0007669"/>
    <property type="project" value="InterPro"/>
</dbReference>
<accession>A0A540NP23</accession>
<comment type="similarity">
    <text evidence="1">Belongs to the SOS response-associated peptidase family.</text>
</comment>
<evidence type="ECO:0000313" key="9">
    <source>
        <dbReference type="EMBL" id="TQE12353.1"/>
    </source>
</evidence>
<dbReference type="InterPro" id="IPR036590">
    <property type="entry name" value="SRAP-like"/>
</dbReference>
<evidence type="ECO:0000256" key="8">
    <source>
        <dbReference type="SAM" id="MobiDB-lite"/>
    </source>
</evidence>
<evidence type="ECO:0008006" key="11">
    <source>
        <dbReference type="Google" id="ProtNLM"/>
    </source>
</evidence>
<name>A0A540NP23_MALBA</name>
<proteinExistence type="inferred from homology"/>
<comment type="caution">
    <text evidence="9">The sequence shown here is derived from an EMBL/GenBank/DDBJ whole genome shotgun (WGS) entry which is preliminary data.</text>
</comment>
<keyword evidence="7" id="KW-0456">Lyase</keyword>
<dbReference type="GO" id="GO:0006508">
    <property type="term" value="P:proteolysis"/>
    <property type="evidence" value="ECO:0007669"/>
    <property type="project" value="UniProtKB-KW"/>
</dbReference>
<dbReference type="GO" id="GO:0106300">
    <property type="term" value="P:protein-DNA covalent cross-linking repair"/>
    <property type="evidence" value="ECO:0007669"/>
    <property type="project" value="InterPro"/>
</dbReference>
<dbReference type="GO" id="GO:0016829">
    <property type="term" value="F:lyase activity"/>
    <property type="evidence" value="ECO:0007669"/>
    <property type="project" value="UniProtKB-KW"/>
</dbReference>
<dbReference type="Proteomes" id="UP000315295">
    <property type="component" value="Unassembled WGS sequence"/>
</dbReference>
<dbReference type="AlphaFoldDB" id="A0A540NP23"/>
<evidence type="ECO:0000256" key="3">
    <source>
        <dbReference type="ARBA" id="ARBA00022763"/>
    </source>
</evidence>
<dbReference type="SUPFAM" id="SSF143081">
    <property type="entry name" value="BB1717-like"/>
    <property type="match status" value="1"/>
</dbReference>
<feature type="region of interest" description="Disordered" evidence="8">
    <location>
        <begin position="253"/>
        <end position="327"/>
    </location>
</feature>
<dbReference type="InterPro" id="IPR003738">
    <property type="entry name" value="SRAP"/>
</dbReference>
<dbReference type="Pfam" id="PF02586">
    <property type="entry name" value="SRAP"/>
    <property type="match status" value="1"/>
</dbReference>
<dbReference type="EMBL" id="VIEB01000020">
    <property type="protein sequence ID" value="TQE12353.1"/>
    <property type="molecule type" value="Genomic_DNA"/>
</dbReference>
<evidence type="ECO:0000256" key="7">
    <source>
        <dbReference type="ARBA" id="ARBA00023239"/>
    </source>
</evidence>
<evidence type="ECO:0000256" key="4">
    <source>
        <dbReference type="ARBA" id="ARBA00022801"/>
    </source>
</evidence>
<dbReference type="STRING" id="106549.A0A540NP23"/>
<dbReference type="PANTHER" id="PTHR13604:SF0">
    <property type="entry name" value="ABASIC SITE PROCESSING PROTEIN HMCES"/>
    <property type="match status" value="1"/>
</dbReference>
<keyword evidence="10" id="KW-1185">Reference proteome</keyword>
<dbReference type="GO" id="GO:0008233">
    <property type="term" value="F:peptidase activity"/>
    <property type="evidence" value="ECO:0007669"/>
    <property type="project" value="UniProtKB-KW"/>
</dbReference>
<keyword evidence="4" id="KW-0378">Hydrolase</keyword>
<dbReference type="PANTHER" id="PTHR13604">
    <property type="entry name" value="DC12-RELATED"/>
    <property type="match status" value="1"/>
</dbReference>
<keyword evidence="2" id="KW-0645">Protease</keyword>
<feature type="compositionally biased region" description="Polar residues" evidence="8">
    <location>
        <begin position="301"/>
        <end position="310"/>
    </location>
</feature>
<organism evidence="9 10">
    <name type="scientific">Malus baccata</name>
    <name type="common">Siberian crab apple</name>
    <name type="synonym">Pyrus baccata</name>
    <dbReference type="NCBI Taxonomy" id="106549"/>
    <lineage>
        <taxon>Eukaryota</taxon>
        <taxon>Viridiplantae</taxon>
        <taxon>Streptophyta</taxon>
        <taxon>Embryophyta</taxon>
        <taxon>Tracheophyta</taxon>
        <taxon>Spermatophyta</taxon>
        <taxon>Magnoliopsida</taxon>
        <taxon>eudicotyledons</taxon>
        <taxon>Gunneridae</taxon>
        <taxon>Pentapetalae</taxon>
        <taxon>rosids</taxon>
        <taxon>fabids</taxon>
        <taxon>Rosales</taxon>
        <taxon>Rosaceae</taxon>
        <taxon>Amygdaloideae</taxon>
        <taxon>Maleae</taxon>
        <taxon>Malus</taxon>
    </lineage>
</organism>
<keyword evidence="3" id="KW-0227">DNA damage</keyword>
<reference evidence="9 10" key="1">
    <citation type="journal article" date="2019" name="G3 (Bethesda)">
        <title>Sequencing of a Wild Apple (Malus baccata) Genome Unravels the Differences Between Cultivated and Wild Apple Species Regarding Disease Resistance and Cold Tolerance.</title>
        <authorList>
            <person name="Chen X."/>
        </authorList>
    </citation>
    <scope>NUCLEOTIDE SEQUENCE [LARGE SCALE GENOMIC DNA]</scope>
    <source>
        <strain evidence="10">cv. Shandingzi</strain>
        <tissue evidence="9">Leaves</tissue>
    </source>
</reference>
<evidence type="ECO:0000256" key="2">
    <source>
        <dbReference type="ARBA" id="ARBA00022670"/>
    </source>
</evidence>
<feature type="compositionally biased region" description="Basic and acidic residues" evidence="8">
    <location>
        <begin position="253"/>
        <end position="286"/>
    </location>
</feature>
<evidence type="ECO:0000256" key="6">
    <source>
        <dbReference type="ARBA" id="ARBA00023125"/>
    </source>
</evidence>
<evidence type="ECO:0000256" key="1">
    <source>
        <dbReference type="ARBA" id="ARBA00008136"/>
    </source>
</evidence>
<keyword evidence="6" id="KW-0238">DNA-binding</keyword>
<gene>
    <name evidence="9" type="ORF">C1H46_002006</name>
</gene>
<dbReference type="Gene3D" id="3.90.1680.10">
    <property type="entry name" value="SOS response associated peptidase-like"/>
    <property type="match status" value="1"/>
</dbReference>
<evidence type="ECO:0000313" key="10">
    <source>
        <dbReference type="Proteomes" id="UP000315295"/>
    </source>
</evidence>
<keyword evidence="5" id="KW-0190">Covalent protein-DNA linkage</keyword>
<protein>
    <recommendedName>
        <fullName evidence="11">Embryonic stem cell-specific 5-hydroxymethylcytosine-binding protein</fullName>
    </recommendedName>
</protein>
<evidence type="ECO:0000256" key="5">
    <source>
        <dbReference type="ARBA" id="ARBA00023124"/>
    </source>
</evidence>